<evidence type="ECO:0000313" key="1">
    <source>
        <dbReference type="EMBL" id="JAH76459.1"/>
    </source>
</evidence>
<reference evidence="1" key="1">
    <citation type="submission" date="2014-11" db="EMBL/GenBank/DDBJ databases">
        <authorList>
            <person name="Amaro Gonzalez C."/>
        </authorList>
    </citation>
    <scope>NUCLEOTIDE SEQUENCE</scope>
</reference>
<proteinExistence type="predicted"/>
<name>A0A0E9VEA3_ANGAN</name>
<reference evidence="1" key="2">
    <citation type="journal article" date="2015" name="Fish Shellfish Immunol.">
        <title>Early steps in the European eel (Anguilla anguilla)-Vibrio vulnificus interaction in the gills: Role of the RtxA13 toxin.</title>
        <authorList>
            <person name="Callol A."/>
            <person name="Pajuelo D."/>
            <person name="Ebbesson L."/>
            <person name="Teles M."/>
            <person name="MacKenzie S."/>
            <person name="Amaro C."/>
        </authorList>
    </citation>
    <scope>NUCLEOTIDE SEQUENCE</scope>
</reference>
<organism evidence="1">
    <name type="scientific">Anguilla anguilla</name>
    <name type="common">European freshwater eel</name>
    <name type="synonym">Muraena anguilla</name>
    <dbReference type="NCBI Taxonomy" id="7936"/>
    <lineage>
        <taxon>Eukaryota</taxon>
        <taxon>Metazoa</taxon>
        <taxon>Chordata</taxon>
        <taxon>Craniata</taxon>
        <taxon>Vertebrata</taxon>
        <taxon>Euteleostomi</taxon>
        <taxon>Actinopterygii</taxon>
        <taxon>Neopterygii</taxon>
        <taxon>Teleostei</taxon>
        <taxon>Anguilliformes</taxon>
        <taxon>Anguillidae</taxon>
        <taxon>Anguilla</taxon>
    </lineage>
</organism>
<dbReference type="EMBL" id="GBXM01032118">
    <property type="protein sequence ID" value="JAH76459.1"/>
    <property type="molecule type" value="Transcribed_RNA"/>
</dbReference>
<sequence length="19" mass="2431">MMWFHYGSRFESFIHLTKI</sequence>
<dbReference type="AlphaFoldDB" id="A0A0E9VEA3"/>
<protein>
    <submittedName>
        <fullName evidence="1">Uncharacterized protein</fullName>
    </submittedName>
</protein>
<accession>A0A0E9VEA3</accession>